<evidence type="ECO:0000313" key="2">
    <source>
        <dbReference type="EMBL" id="VEJ35653.1"/>
    </source>
</evidence>
<feature type="domain" description="Calcineurin-like phosphoesterase" evidence="1">
    <location>
        <begin position="1"/>
        <end position="195"/>
    </location>
</feature>
<organism evidence="2 3">
    <name type="scientific">Aedoeadaptatus ivorii</name>
    <dbReference type="NCBI Taxonomy" id="54006"/>
    <lineage>
        <taxon>Bacteria</taxon>
        <taxon>Bacillati</taxon>
        <taxon>Bacillota</taxon>
        <taxon>Tissierellia</taxon>
        <taxon>Tissierellales</taxon>
        <taxon>Peptoniphilaceae</taxon>
        <taxon>Aedoeadaptatus</taxon>
    </lineage>
</organism>
<evidence type="ECO:0000313" key="3">
    <source>
        <dbReference type="Proteomes" id="UP000269544"/>
    </source>
</evidence>
<sequence length="325" mass="37046">MKFLYFTDSHIRGTNPKSRTDSFFDTVKTKLEEVRSLTQRHQIDYVLHGGDLFDRPDTSLSVIHEIAPLLQSIPAPILAISGNHDIYGHNPITLPRTVMGLLDALGIVTVINGKTMLLQKDDTVVQLTGAPYIYGIDREEHRNLYFVKEKDPRADFAIHLVHGFLMPKKFPLIAHTRVEEVADTAADLTISGHYHDGFPLMEIGDKKFINPGAMVRISNTLTELKRKPKVLLIDVEKSDCEIREYPLQSALPGEEVLDRKEIEMHKFKRRELAEFKESIERTGNFERIHFMEVITDIAENEKLDPAVKREALQRIAKVEESRGGL</sequence>
<proteinExistence type="predicted"/>
<dbReference type="PANTHER" id="PTHR30337">
    <property type="entry name" value="COMPONENT OF ATP-DEPENDENT DSDNA EXONUCLEASE"/>
    <property type="match status" value="1"/>
</dbReference>
<dbReference type="Gene3D" id="3.60.21.10">
    <property type="match status" value="1"/>
</dbReference>
<evidence type="ECO:0000259" key="1">
    <source>
        <dbReference type="Pfam" id="PF00149"/>
    </source>
</evidence>
<dbReference type="RefSeq" id="WP_126465418.1">
    <property type="nucleotide sequence ID" value="NZ_JAUSWF010000001.1"/>
</dbReference>
<dbReference type="EMBL" id="LR134523">
    <property type="protein sequence ID" value="VEJ35653.1"/>
    <property type="molecule type" value="Genomic_DNA"/>
</dbReference>
<gene>
    <name evidence="2" type="ORF">NCTC13079_00815</name>
</gene>
<dbReference type="PANTHER" id="PTHR30337:SF0">
    <property type="entry name" value="NUCLEASE SBCCD SUBUNIT D"/>
    <property type="match status" value="1"/>
</dbReference>
<dbReference type="KEGG" id="piv:NCTC13079_00815"/>
<dbReference type="InterPro" id="IPR004843">
    <property type="entry name" value="Calcineurin-like_PHP"/>
</dbReference>
<dbReference type="AlphaFoldDB" id="A0A448V1E3"/>
<dbReference type="InterPro" id="IPR029052">
    <property type="entry name" value="Metallo-depent_PP-like"/>
</dbReference>
<dbReference type="InterPro" id="IPR050535">
    <property type="entry name" value="DNA_Repair-Maintenance_Comp"/>
</dbReference>
<dbReference type="SUPFAM" id="SSF56300">
    <property type="entry name" value="Metallo-dependent phosphatases"/>
    <property type="match status" value="1"/>
</dbReference>
<dbReference type="Proteomes" id="UP000269544">
    <property type="component" value="Chromosome"/>
</dbReference>
<name>A0A448V1E3_9FIRM</name>
<accession>A0A448V1E3</accession>
<dbReference type="GO" id="GO:0016787">
    <property type="term" value="F:hydrolase activity"/>
    <property type="evidence" value="ECO:0007669"/>
    <property type="project" value="InterPro"/>
</dbReference>
<dbReference type="Pfam" id="PF00149">
    <property type="entry name" value="Metallophos"/>
    <property type="match status" value="1"/>
</dbReference>
<reference evidence="2 3" key="1">
    <citation type="submission" date="2018-12" db="EMBL/GenBank/DDBJ databases">
        <authorList>
            <consortium name="Pathogen Informatics"/>
        </authorList>
    </citation>
    <scope>NUCLEOTIDE SEQUENCE [LARGE SCALE GENOMIC DNA]</scope>
    <source>
        <strain evidence="2 3">NCTC13079</strain>
    </source>
</reference>
<keyword evidence="3" id="KW-1185">Reference proteome</keyword>
<protein>
    <submittedName>
        <fullName evidence="2">DNA repair protein (Mre11)</fullName>
    </submittedName>
</protein>
<dbReference type="OrthoDB" id="9773856at2"/>